<gene>
    <name evidence="2" type="ORF">FHW16_005259</name>
</gene>
<dbReference type="GO" id="GO:0071949">
    <property type="term" value="F:FAD binding"/>
    <property type="evidence" value="ECO:0007669"/>
    <property type="project" value="InterPro"/>
</dbReference>
<dbReference type="EMBL" id="JACGXN010000015">
    <property type="protein sequence ID" value="MBA8881518.1"/>
    <property type="molecule type" value="Genomic_DNA"/>
</dbReference>
<dbReference type="Proteomes" id="UP000549052">
    <property type="component" value="Unassembled WGS sequence"/>
</dbReference>
<dbReference type="PANTHER" id="PTHR43876:SF7">
    <property type="entry name" value="UBIQUINONE BIOSYNTHESIS MONOOXYGENASE COQ6, MITOCHONDRIAL"/>
    <property type="match status" value="1"/>
</dbReference>
<dbReference type="InterPro" id="IPR036188">
    <property type="entry name" value="FAD/NAD-bd_sf"/>
</dbReference>
<reference evidence="2 3" key="1">
    <citation type="submission" date="2020-07" db="EMBL/GenBank/DDBJ databases">
        <title>Genomic Encyclopedia of Type Strains, Phase IV (KMG-V): Genome sequencing to study the core and pangenomes of soil and plant-associated prokaryotes.</title>
        <authorList>
            <person name="Whitman W."/>
        </authorList>
    </citation>
    <scope>NUCLEOTIDE SEQUENCE [LARGE SCALE GENOMIC DNA]</scope>
    <source>
        <strain evidence="2 3">AN3</strain>
    </source>
</reference>
<dbReference type="SUPFAM" id="SSF51905">
    <property type="entry name" value="FAD/NAD(P)-binding domain"/>
    <property type="match status" value="1"/>
</dbReference>
<dbReference type="InterPro" id="IPR002938">
    <property type="entry name" value="FAD-bd"/>
</dbReference>
<feature type="domain" description="FAD-binding" evidence="1">
    <location>
        <begin position="17"/>
        <end position="317"/>
    </location>
</feature>
<organism evidence="2 3">
    <name type="scientific">Phyllobacterium myrsinacearum</name>
    <dbReference type="NCBI Taxonomy" id="28101"/>
    <lineage>
        <taxon>Bacteria</taxon>
        <taxon>Pseudomonadati</taxon>
        <taxon>Pseudomonadota</taxon>
        <taxon>Alphaproteobacteria</taxon>
        <taxon>Hyphomicrobiales</taxon>
        <taxon>Phyllobacteriaceae</taxon>
        <taxon>Phyllobacterium</taxon>
    </lineage>
</organism>
<evidence type="ECO:0000259" key="1">
    <source>
        <dbReference type="Pfam" id="PF01494"/>
    </source>
</evidence>
<accession>A0A839ETL1</accession>
<dbReference type="RefSeq" id="WP_182552092.1">
    <property type="nucleotide sequence ID" value="NZ_JACGXN010000015.1"/>
</dbReference>
<dbReference type="Gene3D" id="3.50.50.60">
    <property type="entry name" value="FAD/NAD(P)-binding domain"/>
    <property type="match status" value="1"/>
</dbReference>
<dbReference type="PRINTS" id="PR00420">
    <property type="entry name" value="RNGMNOXGNASE"/>
</dbReference>
<dbReference type="PANTHER" id="PTHR43876">
    <property type="entry name" value="UBIQUINONE BIOSYNTHESIS MONOOXYGENASE COQ6, MITOCHONDRIAL"/>
    <property type="match status" value="1"/>
</dbReference>
<comment type="caution">
    <text evidence="2">The sequence shown here is derived from an EMBL/GenBank/DDBJ whole genome shotgun (WGS) entry which is preliminary data.</text>
</comment>
<keyword evidence="3" id="KW-1185">Reference proteome</keyword>
<evidence type="ECO:0000313" key="3">
    <source>
        <dbReference type="Proteomes" id="UP000549052"/>
    </source>
</evidence>
<dbReference type="Pfam" id="PF01494">
    <property type="entry name" value="FAD_binding_3"/>
    <property type="match status" value="1"/>
</dbReference>
<dbReference type="InterPro" id="IPR051205">
    <property type="entry name" value="UbiH/COQ6_monooxygenase"/>
</dbReference>
<evidence type="ECO:0000313" key="2">
    <source>
        <dbReference type="EMBL" id="MBA8881518.1"/>
    </source>
</evidence>
<proteinExistence type="predicted"/>
<sequence length="395" mass="44530">MAETELPTRDAQTTVQETDVLIIGGGLAGTCAATALSRKGYDVTLISTHDRHPPDFRAEKIGEDQMVLFERIGLSDAVRTQMTAFDGVWLHRFGRIVERGTKREYGSDYSDLVNALRRALPQEVHAVIGRVEDIETTADRQNVVLSDGRKFSARLLVVATGLGDAIRKKLGVERDIISPQHSLCCGFDLAKPRGDFPFPSLVWNGERFNDRVSYLTLFPIENKIRANFFVYRNSSDEWTRSFRDHPEQSMRVLMPGLERMFGEMKVTGPVIARPIDLVRVHNHERDGMILIGDAFCVVCPITGTGIDKALTDVDRLCNVYIPRWFESPGMAAAKISEFYADPVKTARDESAMKMSLHSKSIKTETGFYWKLRRLRSSTLGRARYVVRSAIKRLKS</sequence>
<name>A0A839ETL1_9HYPH</name>
<dbReference type="AlphaFoldDB" id="A0A839ETL1"/>
<protein>
    <submittedName>
        <fullName evidence="2">2-polyprenyl-6-methoxyphenol hydroxylase-like FAD-dependent oxidoreductase</fullName>
    </submittedName>
</protein>